<dbReference type="PATRIC" id="fig|405446.3.peg.2018"/>
<feature type="signal peptide" evidence="3">
    <location>
        <begin position="1"/>
        <end position="35"/>
    </location>
</feature>
<keyword evidence="2" id="KW-1133">Transmembrane helix</keyword>
<evidence type="ECO:0000256" key="1">
    <source>
        <dbReference type="SAM" id="MobiDB-lite"/>
    </source>
</evidence>
<dbReference type="AlphaFoldDB" id="A0A0R0CRI5"/>
<name>A0A0R0CRI5_9GAMM</name>
<feature type="region of interest" description="Disordered" evidence="1">
    <location>
        <begin position="269"/>
        <end position="311"/>
    </location>
</feature>
<organism evidence="4 5">
    <name type="scientific">Stenotrophomonas terrae</name>
    <dbReference type="NCBI Taxonomy" id="405446"/>
    <lineage>
        <taxon>Bacteria</taxon>
        <taxon>Pseudomonadati</taxon>
        <taxon>Pseudomonadota</taxon>
        <taxon>Gammaproteobacteria</taxon>
        <taxon>Lysobacterales</taxon>
        <taxon>Lysobacteraceae</taxon>
        <taxon>Stenotrophomonas</taxon>
    </lineage>
</organism>
<proteinExistence type="predicted"/>
<reference evidence="4 5" key="1">
    <citation type="submission" date="2015-05" db="EMBL/GenBank/DDBJ databases">
        <title>Genome sequencing and analysis of members of genus Stenotrophomonas.</title>
        <authorList>
            <person name="Patil P.P."/>
            <person name="Midha S."/>
            <person name="Patil P.B."/>
        </authorList>
    </citation>
    <scope>NUCLEOTIDE SEQUENCE [LARGE SCALE GENOMIC DNA]</scope>
    <source>
        <strain evidence="4 5">DSM 18941</strain>
    </source>
</reference>
<accession>A0A0R0CRI5</accession>
<dbReference type="Proteomes" id="UP000051863">
    <property type="component" value="Unassembled WGS sequence"/>
</dbReference>
<feature type="compositionally biased region" description="Gly residues" evidence="1">
    <location>
        <begin position="407"/>
        <end position="416"/>
    </location>
</feature>
<keyword evidence="5" id="KW-1185">Reference proteome</keyword>
<feature type="chain" id="PRO_5006394498" description="Phage coat protein" evidence="3">
    <location>
        <begin position="36"/>
        <end position="493"/>
    </location>
</feature>
<keyword evidence="2" id="KW-0472">Membrane</keyword>
<comment type="caution">
    <text evidence="4">The sequence shown here is derived from an EMBL/GenBank/DDBJ whole genome shotgun (WGS) entry which is preliminary data.</text>
</comment>
<evidence type="ECO:0000256" key="2">
    <source>
        <dbReference type="SAM" id="Phobius"/>
    </source>
</evidence>
<feature type="region of interest" description="Disordered" evidence="1">
    <location>
        <begin position="384"/>
        <end position="416"/>
    </location>
</feature>
<feature type="compositionally biased region" description="Basic and acidic residues" evidence="1">
    <location>
        <begin position="272"/>
        <end position="288"/>
    </location>
</feature>
<sequence length="493" mass="50402">MLLNNATLRKLLSSLSASVLAYIAMSLIAMSSAHAVVQGPTGCRAGDGCDQGTAFSMCLAGAAVGLAEVKRNATSAGTRWTGSTCTVTSAAGASGHGAFEAFLTDGGTLGNLSGTLSPNKFYWLSTLTCDKRPSQTTSFLPVSGSTGCNRGCVVKYAQNADETSVVSATGGVCSDEDLKKNCPSGSYWNGYMGVCEPVDKPCPEGQKKKDGQCVPDGECPEGMVATPGTTPGAIQQGSLYCSPEKSECPAGNVKSAAGKCLPGDGQCSAGEAKGKDGTCKKDSNGDGKPDEEDGEQDPNKDSASGGDSCDAPPSCSGNAIQCMQVKVQWRIDCNTRKNRNVTGGTCTAVPICTGDKCDAMEYASLLQQWKSACALEKLAKDGTGEGAGDSSDANGNGVPDVLEGTGEVTGPGDGTGDVEGAKKFGLGVSTNMLDQDNIFGGGSCPQPPTFQLMGVTISGADFPYWCKAMSILRALILLFGAFTALKILMGWGF</sequence>
<evidence type="ECO:0000256" key="3">
    <source>
        <dbReference type="SAM" id="SignalP"/>
    </source>
</evidence>
<evidence type="ECO:0000313" key="4">
    <source>
        <dbReference type="EMBL" id="KRG72493.1"/>
    </source>
</evidence>
<protein>
    <recommendedName>
        <fullName evidence="6">Phage coat protein</fullName>
    </recommendedName>
</protein>
<dbReference type="NCBIfam" id="NF041109">
    <property type="entry name" value="VF_TspB_C_term"/>
    <property type="match status" value="1"/>
</dbReference>
<feature type="transmembrane region" description="Helical" evidence="2">
    <location>
        <begin position="471"/>
        <end position="489"/>
    </location>
</feature>
<gene>
    <name evidence="4" type="ORF">ABB27_01020</name>
</gene>
<dbReference type="EMBL" id="LDJJ01000004">
    <property type="protein sequence ID" value="KRG72493.1"/>
    <property type="molecule type" value="Genomic_DNA"/>
</dbReference>
<evidence type="ECO:0000313" key="5">
    <source>
        <dbReference type="Proteomes" id="UP000051863"/>
    </source>
</evidence>
<evidence type="ECO:0008006" key="6">
    <source>
        <dbReference type="Google" id="ProtNLM"/>
    </source>
</evidence>
<keyword evidence="3" id="KW-0732">Signal</keyword>
<keyword evidence="2" id="KW-0812">Transmembrane</keyword>